<reference evidence="1" key="1">
    <citation type="submission" date="2020-02" db="EMBL/GenBank/DDBJ databases">
        <authorList>
            <person name="Meier V. D."/>
        </authorList>
    </citation>
    <scope>NUCLEOTIDE SEQUENCE</scope>
    <source>
        <strain evidence="1">AVDCRST_MAG91</strain>
    </source>
</reference>
<sequence>MTADVVAGRAPNARAASLDLARDGAQCFAGRLDGVVLSAVEHAFDAQEAKPGVRLYSDIEPLRALLRPVGALARDELGPEARPVRILLFNKRPGMNWALGLHQDRTIAVAERRDTDGFGPWSIKNGQPRVQPPQAIIDRMLTMRVHLDDTGEDAAPLLVLPGSHRLGRLSEADIAATADLANPVACLARRGDVWVYATAIVHGSDAFRAREGQRRVLQIDYSADNLPGGLEWALQL</sequence>
<evidence type="ECO:0008006" key="2">
    <source>
        <dbReference type="Google" id="ProtNLM"/>
    </source>
</evidence>
<dbReference type="SUPFAM" id="SSF51197">
    <property type="entry name" value="Clavaminate synthase-like"/>
    <property type="match status" value="1"/>
</dbReference>
<evidence type="ECO:0000313" key="1">
    <source>
        <dbReference type="EMBL" id="CAA9508463.1"/>
    </source>
</evidence>
<name>A0A6J4SXR3_9SPHN</name>
<dbReference type="GO" id="GO:0016706">
    <property type="term" value="F:2-oxoglutarate-dependent dioxygenase activity"/>
    <property type="evidence" value="ECO:0007669"/>
    <property type="project" value="UniProtKB-ARBA"/>
</dbReference>
<dbReference type="Gene3D" id="2.60.120.620">
    <property type="entry name" value="q2cbj1_9rhob like domain"/>
    <property type="match status" value="1"/>
</dbReference>
<protein>
    <recommendedName>
        <fullName evidence="2">Phytanoyl-CoA dioxygenase</fullName>
    </recommendedName>
</protein>
<proteinExistence type="predicted"/>
<gene>
    <name evidence="1" type="ORF">AVDCRST_MAG91-1479</name>
</gene>
<dbReference type="Pfam" id="PF05721">
    <property type="entry name" value="PhyH"/>
    <property type="match status" value="1"/>
</dbReference>
<organism evidence="1">
    <name type="scientific">uncultured Sphingomonadaceae bacterium</name>
    <dbReference type="NCBI Taxonomy" id="169976"/>
    <lineage>
        <taxon>Bacteria</taxon>
        <taxon>Pseudomonadati</taxon>
        <taxon>Pseudomonadota</taxon>
        <taxon>Alphaproteobacteria</taxon>
        <taxon>Sphingomonadales</taxon>
        <taxon>Sphingomonadaceae</taxon>
        <taxon>environmental samples</taxon>
    </lineage>
</organism>
<accession>A0A6J4SXR3</accession>
<dbReference type="AlphaFoldDB" id="A0A6J4SXR3"/>
<dbReference type="EMBL" id="CADCVX010000290">
    <property type="protein sequence ID" value="CAA9508463.1"/>
    <property type="molecule type" value="Genomic_DNA"/>
</dbReference>
<dbReference type="InterPro" id="IPR008775">
    <property type="entry name" value="Phytyl_CoA_dOase-like"/>
</dbReference>